<dbReference type="InterPro" id="IPR009736">
    <property type="entry name" value="DUF1307"/>
</dbReference>
<gene>
    <name evidence="1" type="ORF">IAB38_00940</name>
</gene>
<dbReference type="Proteomes" id="UP000824232">
    <property type="component" value="Unassembled WGS sequence"/>
</dbReference>
<evidence type="ECO:0000313" key="2">
    <source>
        <dbReference type="Proteomes" id="UP000824232"/>
    </source>
</evidence>
<comment type="caution">
    <text evidence="1">The sequence shown here is derived from an EMBL/GenBank/DDBJ whole genome shotgun (WGS) entry which is preliminary data.</text>
</comment>
<dbReference type="SUPFAM" id="SSF160704">
    <property type="entry name" value="YehR-like"/>
    <property type="match status" value="1"/>
</dbReference>
<reference evidence="1" key="1">
    <citation type="submission" date="2020-10" db="EMBL/GenBank/DDBJ databases">
        <authorList>
            <person name="Gilroy R."/>
        </authorList>
    </citation>
    <scope>NUCLEOTIDE SEQUENCE</scope>
    <source>
        <strain evidence="1">CHK184-20233</strain>
    </source>
</reference>
<dbReference type="InterPro" id="IPR036699">
    <property type="entry name" value="YehR-like_sf"/>
</dbReference>
<dbReference type="AlphaFoldDB" id="A0A9D1DTJ4"/>
<dbReference type="EMBL" id="DVHC01000012">
    <property type="protein sequence ID" value="HIR58594.1"/>
    <property type="molecule type" value="Genomic_DNA"/>
</dbReference>
<accession>A0A9D1DTJ4</accession>
<proteinExistence type="predicted"/>
<protein>
    <submittedName>
        <fullName evidence="1">YehR family protein</fullName>
    </submittedName>
</protein>
<evidence type="ECO:0000313" key="1">
    <source>
        <dbReference type="EMBL" id="HIR58594.1"/>
    </source>
</evidence>
<dbReference type="PROSITE" id="PS51257">
    <property type="entry name" value="PROKAR_LIPOPROTEIN"/>
    <property type="match status" value="1"/>
</dbReference>
<organism evidence="1 2">
    <name type="scientific">Candidatus Onthousia excrementipullorum</name>
    <dbReference type="NCBI Taxonomy" id="2840884"/>
    <lineage>
        <taxon>Bacteria</taxon>
        <taxon>Bacillati</taxon>
        <taxon>Bacillota</taxon>
        <taxon>Bacilli</taxon>
        <taxon>Candidatus Onthousia</taxon>
    </lineage>
</organism>
<dbReference type="Gene3D" id="3.30.1830.10">
    <property type="entry name" value="YehR-like"/>
    <property type="match status" value="1"/>
</dbReference>
<sequence>MKKKFKIWQVVLGVFILLLVTGCGNSNSMESMTCTRTMNQNGIKTSLKYNVKYKGNYVSRIKTVETVETDSSDILNTYKEQIESLYSPYKDVEYYDYNVDVTDNKLTSTVDINYEKVDTDKLLEIDSANGQLIKDGKISVDDIKSVYESLGATCKND</sequence>
<name>A0A9D1DTJ4_9FIRM</name>
<reference evidence="1" key="2">
    <citation type="journal article" date="2021" name="PeerJ">
        <title>Extensive microbial diversity within the chicken gut microbiome revealed by metagenomics and culture.</title>
        <authorList>
            <person name="Gilroy R."/>
            <person name="Ravi A."/>
            <person name="Getino M."/>
            <person name="Pursley I."/>
            <person name="Horton D.L."/>
            <person name="Alikhan N.F."/>
            <person name="Baker D."/>
            <person name="Gharbi K."/>
            <person name="Hall N."/>
            <person name="Watson M."/>
            <person name="Adriaenssens E.M."/>
            <person name="Foster-Nyarko E."/>
            <person name="Jarju S."/>
            <person name="Secka A."/>
            <person name="Antonio M."/>
            <person name="Oren A."/>
            <person name="Chaudhuri R.R."/>
            <person name="La Ragione R."/>
            <person name="Hildebrand F."/>
            <person name="Pallen M.J."/>
        </authorList>
    </citation>
    <scope>NUCLEOTIDE SEQUENCE</scope>
    <source>
        <strain evidence="1">CHK184-20233</strain>
    </source>
</reference>
<dbReference type="Pfam" id="PF06998">
    <property type="entry name" value="DUF1307"/>
    <property type="match status" value="1"/>
</dbReference>